<sequence length="224" mass="25950">MVHDYRCYIFVYGFGFDPLSDDYKIVTIYESYGNQIVQIRGLKRDTWRTILEPSPAGEILDDSHRVHLNGILHWSALNDDGSIKSFDLHQERFQKTLLLPGTTTGKTGSLKIGVVGDCLSICMSCVEKRKKHYEVWMMKEYGVRSSWTIVFRMTEQLVPFALTGDGKIILDERGYRFHLYDPSQGCLSTWKAYTDKKLLCDRWTYQETLISPHTLLELEDESES</sequence>
<reference evidence="2" key="1">
    <citation type="journal article" date="2023" name="Front. Plant Sci.">
        <title>Chromosomal-level genome assembly of Melastoma candidum provides insights into trichome evolution.</title>
        <authorList>
            <person name="Zhong Y."/>
            <person name="Wu W."/>
            <person name="Sun C."/>
            <person name="Zou P."/>
            <person name="Liu Y."/>
            <person name="Dai S."/>
            <person name="Zhou R."/>
        </authorList>
    </citation>
    <scope>NUCLEOTIDE SEQUENCE [LARGE SCALE GENOMIC DNA]</scope>
</reference>
<name>A0ACB9N8T7_9MYRT</name>
<comment type="caution">
    <text evidence="1">The sequence shown here is derived from an EMBL/GenBank/DDBJ whole genome shotgun (WGS) entry which is preliminary data.</text>
</comment>
<organism evidence="1 2">
    <name type="scientific">Melastoma candidum</name>
    <dbReference type="NCBI Taxonomy" id="119954"/>
    <lineage>
        <taxon>Eukaryota</taxon>
        <taxon>Viridiplantae</taxon>
        <taxon>Streptophyta</taxon>
        <taxon>Embryophyta</taxon>
        <taxon>Tracheophyta</taxon>
        <taxon>Spermatophyta</taxon>
        <taxon>Magnoliopsida</taxon>
        <taxon>eudicotyledons</taxon>
        <taxon>Gunneridae</taxon>
        <taxon>Pentapetalae</taxon>
        <taxon>rosids</taxon>
        <taxon>malvids</taxon>
        <taxon>Myrtales</taxon>
        <taxon>Melastomataceae</taxon>
        <taxon>Melastomatoideae</taxon>
        <taxon>Melastomateae</taxon>
        <taxon>Melastoma</taxon>
    </lineage>
</organism>
<accession>A0ACB9N8T7</accession>
<dbReference type="Proteomes" id="UP001057402">
    <property type="component" value="Chromosome 8"/>
</dbReference>
<proteinExistence type="predicted"/>
<keyword evidence="2" id="KW-1185">Reference proteome</keyword>
<dbReference type="EMBL" id="CM042887">
    <property type="protein sequence ID" value="KAI4330935.1"/>
    <property type="molecule type" value="Genomic_DNA"/>
</dbReference>
<gene>
    <name evidence="1" type="ORF">MLD38_029171</name>
</gene>
<evidence type="ECO:0000313" key="2">
    <source>
        <dbReference type="Proteomes" id="UP001057402"/>
    </source>
</evidence>
<evidence type="ECO:0000313" key="1">
    <source>
        <dbReference type="EMBL" id="KAI4330935.1"/>
    </source>
</evidence>
<protein>
    <submittedName>
        <fullName evidence="1">Uncharacterized protein</fullName>
    </submittedName>
</protein>